<feature type="domain" description="Rad50/SbcC-type AAA" evidence="3">
    <location>
        <begin position="8"/>
        <end position="257"/>
    </location>
</feature>
<accession>A0A2T0AWL4</accession>
<dbReference type="Pfam" id="PF13476">
    <property type="entry name" value="AAA_23"/>
    <property type="match status" value="1"/>
</dbReference>
<evidence type="ECO:0000313" key="5">
    <source>
        <dbReference type="Proteomes" id="UP000238415"/>
    </source>
</evidence>
<keyword evidence="2" id="KW-0472">Membrane</keyword>
<evidence type="ECO:0000259" key="3">
    <source>
        <dbReference type="Pfam" id="PF13476"/>
    </source>
</evidence>
<feature type="transmembrane region" description="Helical" evidence="2">
    <location>
        <begin position="560"/>
        <end position="579"/>
    </location>
</feature>
<feature type="coiled-coil region" evidence="1">
    <location>
        <begin position="979"/>
        <end position="1073"/>
    </location>
</feature>
<dbReference type="PANTHER" id="PTHR41259:SF1">
    <property type="entry name" value="DOUBLE-STRAND BREAK REPAIR RAD50 ATPASE, PUTATIVE-RELATED"/>
    <property type="match status" value="1"/>
</dbReference>
<feature type="coiled-coil region" evidence="1">
    <location>
        <begin position="610"/>
        <end position="672"/>
    </location>
</feature>
<comment type="caution">
    <text evidence="4">The sequence shown here is derived from an EMBL/GenBank/DDBJ whole genome shotgun (WGS) entry which is preliminary data.</text>
</comment>
<evidence type="ECO:0000256" key="1">
    <source>
        <dbReference type="SAM" id="Coils"/>
    </source>
</evidence>
<dbReference type="AlphaFoldDB" id="A0A2T0AWL4"/>
<feature type="coiled-coil region" evidence="1">
    <location>
        <begin position="482"/>
        <end position="516"/>
    </location>
</feature>
<gene>
    <name evidence="4" type="ORF">MOHU_06090</name>
</gene>
<keyword evidence="5" id="KW-1185">Reference proteome</keyword>
<dbReference type="SUPFAM" id="SSF52540">
    <property type="entry name" value="P-loop containing nucleoside triphosphate hydrolases"/>
    <property type="match status" value="1"/>
</dbReference>
<dbReference type="InterPro" id="IPR027417">
    <property type="entry name" value="P-loop_NTPase"/>
</dbReference>
<feature type="coiled-coil region" evidence="1">
    <location>
        <begin position="203"/>
        <end position="261"/>
    </location>
</feature>
<evidence type="ECO:0000256" key="2">
    <source>
        <dbReference type="SAM" id="Phobius"/>
    </source>
</evidence>
<dbReference type="OrthoDB" id="9764467at2"/>
<feature type="coiled-coil region" evidence="1">
    <location>
        <begin position="703"/>
        <end position="730"/>
    </location>
</feature>
<proteinExistence type="predicted"/>
<dbReference type="GO" id="GO:0016887">
    <property type="term" value="F:ATP hydrolysis activity"/>
    <property type="evidence" value="ECO:0007669"/>
    <property type="project" value="InterPro"/>
</dbReference>
<keyword evidence="1" id="KW-0175">Coiled coil</keyword>
<dbReference type="RefSeq" id="WP_106004614.1">
    <property type="nucleotide sequence ID" value="NZ_CP136419.1"/>
</dbReference>
<dbReference type="Gene3D" id="3.40.50.300">
    <property type="entry name" value="P-loop containing nucleotide triphosphate hydrolases"/>
    <property type="match status" value="2"/>
</dbReference>
<dbReference type="InterPro" id="IPR038729">
    <property type="entry name" value="Rad50/SbcC_AAA"/>
</dbReference>
<keyword evidence="2" id="KW-1133">Transmembrane helix</keyword>
<dbReference type="GO" id="GO:0006302">
    <property type="term" value="P:double-strand break repair"/>
    <property type="evidence" value="ECO:0007669"/>
    <property type="project" value="InterPro"/>
</dbReference>
<dbReference type="EMBL" id="PVXM01000006">
    <property type="protein sequence ID" value="PRR75102.1"/>
    <property type="molecule type" value="Genomic_DNA"/>
</dbReference>
<dbReference type="PANTHER" id="PTHR41259">
    <property type="entry name" value="DOUBLE-STRAND BREAK REPAIR RAD50 ATPASE, PUTATIVE-RELATED"/>
    <property type="match status" value="1"/>
</dbReference>
<organism evidence="4 5">
    <name type="scientific">Neomoorella humiferrea</name>
    <dbReference type="NCBI Taxonomy" id="676965"/>
    <lineage>
        <taxon>Bacteria</taxon>
        <taxon>Bacillati</taxon>
        <taxon>Bacillota</taxon>
        <taxon>Clostridia</taxon>
        <taxon>Neomoorellales</taxon>
        <taxon>Neomoorellaceae</taxon>
        <taxon>Neomoorella</taxon>
    </lineage>
</organism>
<evidence type="ECO:0000313" key="4">
    <source>
        <dbReference type="EMBL" id="PRR75102.1"/>
    </source>
</evidence>
<protein>
    <submittedName>
        <fullName evidence="4">Chromosome segregation protein</fullName>
    </submittedName>
</protein>
<feature type="transmembrane region" description="Helical" evidence="2">
    <location>
        <begin position="585"/>
        <end position="603"/>
    </location>
</feature>
<dbReference type="Proteomes" id="UP000238415">
    <property type="component" value="Unassembled WGS sequence"/>
</dbReference>
<name>A0A2T0AWL4_9FIRM</name>
<feature type="coiled-coil region" evidence="1">
    <location>
        <begin position="285"/>
        <end position="401"/>
    </location>
</feature>
<sequence>MPAVTWRRLSLWGFGCYRDGVKVTFQDGLNVLVAPNERGKSTLVAGLEAVLFGLPNTANPEAFGTTRFANREGAERFEGELEFLVDGVPYVIKRHFATNRVTLRRWEENGWEEIWRGTHNPGAHKKIPIYIDHLTNLLGITSRELFEATFCLGQPLPEGRALDNEVQKLLSGSGGHYQEALQHLAGSLRSLTRYCGDMGVGNNGRKDARLEELRTEIAALQRVKQASGDTMEELTAVRARLQELAAELKNAREELKKRRELRDAWDRWRALHVRYQGFLREQRQAGTALARARELEQKIRASREEASRLYPEWESFIEGSEGLDRLLELEGEITRLQKEADAGEAQVNELRVRREDLTARLKGELAAVADHPDILRDLEELERLRREIAELAAKMEELAAREAETAAALAALPDFATLGTSPAAVIEGLQTAARGLMADWERFEKDYTRWRELKKELAGELSCFAALSPEQEELAANYEYRRAALEKEEREAGENCRRLEERKEAYRKREEEYHRRFRDLDALGEDALHALAEKPKTGAELKLKEAALQSSLAAGRRRRAVLAILVGAGLLTGAVVGIMGGSWPAAAVIILLCCLGGAAWIYLGRPRDDAVALEAEVAALKERLRGLDAVLGPWADAPLEKLDELRHRLLERERARAELAALAASLPGVEEEERARQALAAAVKARQEFTAATAAFAVRFTDVAAAFQRYRNARDELKILEGRLKEFSEKNPGVAVEEAFKASPHTLDAPWPGLAALARLYGRSSTTTGELLEWLKELEKGGWEEILERARQWEELAAKKSWLNERQKQLLQPDDKGQTTLTRLEAAVAALEVHVAPFTKDDKDAVASLLTEAETVKKELAAVEGSSRAVTARVEELKSQIAKRKSEADELRRALAPVLAATGGDAGKALERRRSYEQMVRERQGWQEQLTGLLGGGSLEELEAAGLDAANRTLIVLQEWRALAQEHPGLPEPGEEIKGEELEARYKKLQEETSALENQVQGLEEEERGLLRRQSQLEGGQIANVAVTAEILAARERELARLEMEAAALALAYRELEEAARDYSREYRRELAAAATRYFILFTGKEERRVELTEDFRVEVKETGAAIPLAQLSRGAQDQLYLSLRLAIGDLLSAALTLPFIFDDCFVNCDAERRRRIRESLTVLAEKRQLLLLTHDPDFAGWGSLLQVEEGN</sequence>
<reference evidence="4 5" key="1">
    <citation type="submission" date="2018-03" db="EMBL/GenBank/DDBJ databases">
        <title>Genome sequence of Moorella humiferrea DSM 23265.</title>
        <authorList>
            <person name="Poehlein A."/>
            <person name="Daniel R."/>
        </authorList>
    </citation>
    <scope>NUCLEOTIDE SEQUENCE [LARGE SCALE GENOMIC DNA]</scope>
    <source>
        <strain evidence="4 5">DSM 23265</strain>
    </source>
</reference>
<keyword evidence="2" id="KW-0812">Transmembrane</keyword>